<dbReference type="GO" id="GO:0032259">
    <property type="term" value="P:methylation"/>
    <property type="evidence" value="ECO:0007669"/>
    <property type="project" value="UniProtKB-KW"/>
</dbReference>
<dbReference type="OrthoDB" id="5328730at2"/>
<dbReference type="EMBL" id="PGEM01000075">
    <property type="protein sequence ID" value="PPJ63308.1"/>
    <property type="molecule type" value="Genomic_DNA"/>
</dbReference>
<protein>
    <submittedName>
        <fullName evidence="1">Putative sugar O-methyltransferase</fullName>
    </submittedName>
</protein>
<dbReference type="Gene3D" id="3.40.50.150">
    <property type="entry name" value="Vaccinia Virus protein VP39"/>
    <property type="match status" value="1"/>
</dbReference>
<dbReference type="AlphaFoldDB" id="A0A2S6CU56"/>
<dbReference type="GO" id="GO:0008168">
    <property type="term" value="F:methyltransferase activity"/>
    <property type="evidence" value="ECO:0007669"/>
    <property type="project" value="UniProtKB-KW"/>
</dbReference>
<dbReference type="InterPro" id="IPR030807">
    <property type="entry name" value="Methyltran_NanM"/>
</dbReference>
<comment type="caution">
    <text evidence="1">The sequence shown here is derived from an EMBL/GenBank/DDBJ whole genome shotgun (WGS) entry which is preliminary data.</text>
</comment>
<dbReference type="InterPro" id="IPR029063">
    <property type="entry name" value="SAM-dependent_MTases_sf"/>
</dbReference>
<gene>
    <name evidence="1" type="ORF">CUN59_10975</name>
</gene>
<keyword evidence="2" id="KW-1185">Reference proteome</keyword>
<reference evidence="1 2" key="1">
    <citation type="submission" date="2018-02" db="EMBL/GenBank/DDBJ databases">
        <title>Discovery of a pederin family compound in a non-symbiotic bloom-forming cyanobacterium.</title>
        <authorList>
            <person name="Kust A."/>
            <person name="Mares J."/>
            <person name="Jokela J."/>
            <person name="Urajova P."/>
            <person name="Hajek J."/>
            <person name="Saurav K."/>
            <person name="Voracova K."/>
            <person name="Fewer D.P."/>
            <person name="Haapaniemi E."/>
            <person name="Permi P."/>
            <person name="Rehakova K."/>
            <person name="Sivonen K."/>
            <person name="Hrouzek P."/>
        </authorList>
    </citation>
    <scope>NUCLEOTIDE SEQUENCE [LARGE SCALE GENOMIC DNA]</scope>
    <source>
        <strain evidence="1 2">CHARLIE-1</strain>
    </source>
</reference>
<dbReference type="RefSeq" id="WP_104387874.1">
    <property type="nucleotide sequence ID" value="NZ_PGEM01000075.1"/>
</dbReference>
<name>A0A2S6CU56_9CYAN</name>
<evidence type="ECO:0000313" key="1">
    <source>
        <dbReference type="EMBL" id="PPJ63308.1"/>
    </source>
</evidence>
<dbReference type="Proteomes" id="UP000239589">
    <property type="component" value="Unassembled WGS sequence"/>
</dbReference>
<sequence>MYHENKSFQTSLTDNLDYPEFCLKASLDYSIFKDFRQNEIYNIALEHDSFEQGLEYLEATQKSESNVLSNINEFRKNDLIGNPRVFDYEGIGTIAPPTLRYIKILSDLESEFGTLDNFNICEIGVGYGGLCRIISSYFNIKTYTLVDLKSVLQLAQRYLDHYPLNTTVVYKTMNELLGNSYDLVISNYALTEIRREIQQVYLEKVVIPAQRGYITYNEINPKEFNSYTKEEFIALIPQIKIKEEVAILDPRDCTLVW</sequence>
<organism evidence="1 2">
    <name type="scientific">Cuspidothrix issatschenkoi CHARLIE-1</name>
    <dbReference type="NCBI Taxonomy" id="2052836"/>
    <lineage>
        <taxon>Bacteria</taxon>
        <taxon>Bacillati</taxon>
        <taxon>Cyanobacteriota</taxon>
        <taxon>Cyanophyceae</taxon>
        <taxon>Nostocales</taxon>
        <taxon>Aphanizomenonaceae</taxon>
        <taxon>Cuspidothrix</taxon>
    </lineage>
</organism>
<accession>A0A2S6CU56</accession>
<keyword evidence="1" id="KW-0489">Methyltransferase</keyword>
<dbReference type="CDD" id="cd02440">
    <property type="entry name" value="AdoMet_MTases"/>
    <property type="match status" value="1"/>
</dbReference>
<dbReference type="NCBIfam" id="TIGR04371">
    <property type="entry name" value="methyltran_NanM"/>
    <property type="match status" value="1"/>
</dbReference>
<evidence type="ECO:0000313" key="2">
    <source>
        <dbReference type="Proteomes" id="UP000239589"/>
    </source>
</evidence>
<dbReference type="SUPFAM" id="SSF53335">
    <property type="entry name" value="S-adenosyl-L-methionine-dependent methyltransferases"/>
    <property type="match status" value="1"/>
</dbReference>
<proteinExistence type="predicted"/>
<keyword evidence="1" id="KW-0808">Transferase</keyword>